<sequence length="129" mass="14026">MEFNQTLMEALGIEIKSLDKNLVVLTMPVDERTRQPAGYLHGGASVALAETAASIGAMTNIDTTTFNVFGMEINANHIRSKREGTVTALAKPLHIGKNSMVWEIQIVDEGEKLVCISRCTIGIVPKKQS</sequence>
<comment type="caution">
    <text evidence="4">The sequence shown here is derived from an EMBL/GenBank/DDBJ whole genome shotgun (WGS) entry which is preliminary data.</text>
</comment>
<dbReference type="Proteomes" id="UP001597451">
    <property type="component" value="Unassembled WGS sequence"/>
</dbReference>
<evidence type="ECO:0000256" key="1">
    <source>
        <dbReference type="ARBA" id="ARBA00008324"/>
    </source>
</evidence>
<dbReference type="RefSeq" id="WP_379561729.1">
    <property type="nucleotide sequence ID" value="NZ_JBHUMX010000035.1"/>
</dbReference>
<dbReference type="Gene3D" id="3.10.129.10">
    <property type="entry name" value="Hotdog Thioesterase"/>
    <property type="match status" value="1"/>
</dbReference>
<organism evidence="4 5">
    <name type="scientific">Oceanobacillus kapialis</name>
    <dbReference type="NCBI Taxonomy" id="481353"/>
    <lineage>
        <taxon>Bacteria</taxon>
        <taxon>Bacillati</taxon>
        <taxon>Bacillota</taxon>
        <taxon>Bacilli</taxon>
        <taxon>Bacillales</taxon>
        <taxon>Bacillaceae</taxon>
        <taxon>Oceanobacillus</taxon>
    </lineage>
</organism>
<feature type="domain" description="Thioesterase" evidence="3">
    <location>
        <begin position="38"/>
        <end position="115"/>
    </location>
</feature>
<dbReference type="InterPro" id="IPR029069">
    <property type="entry name" value="HotDog_dom_sf"/>
</dbReference>
<accession>A0ABW5Q0R1</accession>
<name>A0ABW5Q0R1_9BACI</name>
<dbReference type="EMBL" id="JBHUMX010000035">
    <property type="protein sequence ID" value="MFD2628966.1"/>
    <property type="molecule type" value="Genomic_DNA"/>
</dbReference>
<evidence type="ECO:0000313" key="5">
    <source>
        <dbReference type="Proteomes" id="UP001597451"/>
    </source>
</evidence>
<dbReference type="CDD" id="cd03443">
    <property type="entry name" value="PaaI_thioesterase"/>
    <property type="match status" value="1"/>
</dbReference>
<dbReference type="NCBIfam" id="TIGR00369">
    <property type="entry name" value="unchar_dom_1"/>
    <property type="match status" value="1"/>
</dbReference>
<gene>
    <name evidence="4" type="ORF">ACFSUN_09275</name>
</gene>
<keyword evidence="5" id="KW-1185">Reference proteome</keyword>
<protein>
    <submittedName>
        <fullName evidence="4">Hotdog fold thioesterase</fullName>
    </submittedName>
</protein>
<evidence type="ECO:0000256" key="2">
    <source>
        <dbReference type="ARBA" id="ARBA00022801"/>
    </source>
</evidence>
<proteinExistence type="inferred from homology"/>
<comment type="similarity">
    <text evidence="1">Belongs to the thioesterase PaaI family.</text>
</comment>
<dbReference type="SUPFAM" id="SSF54637">
    <property type="entry name" value="Thioesterase/thiol ester dehydrase-isomerase"/>
    <property type="match status" value="1"/>
</dbReference>
<dbReference type="PANTHER" id="PTHR43240">
    <property type="entry name" value="1,4-DIHYDROXY-2-NAPHTHOYL-COA THIOESTERASE 1"/>
    <property type="match status" value="1"/>
</dbReference>
<dbReference type="InterPro" id="IPR003736">
    <property type="entry name" value="PAAI_dom"/>
</dbReference>
<reference evidence="5" key="1">
    <citation type="journal article" date="2019" name="Int. J. Syst. Evol. Microbiol.">
        <title>The Global Catalogue of Microorganisms (GCM) 10K type strain sequencing project: providing services to taxonomists for standard genome sequencing and annotation.</title>
        <authorList>
            <consortium name="The Broad Institute Genomics Platform"/>
            <consortium name="The Broad Institute Genome Sequencing Center for Infectious Disease"/>
            <person name="Wu L."/>
            <person name="Ma J."/>
        </authorList>
    </citation>
    <scope>NUCLEOTIDE SEQUENCE [LARGE SCALE GENOMIC DNA]</scope>
    <source>
        <strain evidence="5">TISTR 1858</strain>
    </source>
</reference>
<keyword evidence="2" id="KW-0378">Hydrolase</keyword>
<evidence type="ECO:0000313" key="4">
    <source>
        <dbReference type="EMBL" id="MFD2628966.1"/>
    </source>
</evidence>
<dbReference type="InterPro" id="IPR006683">
    <property type="entry name" value="Thioestr_dom"/>
</dbReference>
<dbReference type="Pfam" id="PF03061">
    <property type="entry name" value="4HBT"/>
    <property type="match status" value="1"/>
</dbReference>
<evidence type="ECO:0000259" key="3">
    <source>
        <dbReference type="Pfam" id="PF03061"/>
    </source>
</evidence>
<dbReference type="PANTHER" id="PTHR43240:SF5">
    <property type="entry name" value="1,4-DIHYDROXY-2-NAPHTHOYL-COA THIOESTERASE 1"/>
    <property type="match status" value="1"/>
</dbReference>